<accession>A0A498SIX4</accession>
<gene>
    <name evidence="11" type="ORF">NAV_LOCUS4696</name>
</gene>
<dbReference type="EMBL" id="UPTC01000733">
    <property type="protein sequence ID" value="VBB29905.1"/>
    <property type="molecule type" value="Genomic_DNA"/>
</dbReference>
<feature type="region of interest" description="Disordered" evidence="9">
    <location>
        <begin position="955"/>
        <end position="1015"/>
    </location>
</feature>
<dbReference type="FunFam" id="3.30.110.30:FF:000001">
    <property type="entry name" value="Bifunctional glutamate/proline--tRNA ligase"/>
    <property type="match status" value="1"/>
</dbReference>
<dbReference type="InterPro" id="IPR006195">
    <property type="entry name" value="aa-tRNA-synth_II"/>
</dbReference>
<dbReference type="CDD" id="cd00778">
    <property type="entry name" value="ProRS_core_arch_euk"/>
    <property type="match status" value="1"/>
</dbReference>
<sequence>MALSKCKDDSLEMKINLQQNVIEKLESNLSDSHIGATSSVKGQGDVKKQSKLGIEVSKDENYCEWYVQVITKAEMVEYYDISGCYVLRPWSYAIWEFIQEWFDQEIKKLGVKNCYFPLFVSQSALEREKMHISDFAPEVAWVTRAGQSDLSEPIAIRPTSETVMYPSYAKWVQSHRDLPIKLNQWCNVVRWEFKHPTPFLRTREFLWQEGHTAFQTKVEAENEVFQILDLYAQVYTDLLAIPVIKGRKTEKEKFAGGEFTTTVEAYVPINGRGIQGATSHHLGQNFSKMFNISFEDPNCGGRVYAWQNSWGLSTRTIGALVMIHGDNHGLVLPPRVAAIQMIIVPVGITAQTKDEQKTVLIEKAKEINDVLVDENIRAELDIRDNISPGWKFNHWELKGVPVRIEIGPKDLANSQVTCVIRYSGEKRTILIDDLATKCRDMLEEIHCSIILEARESHTKIVLEWNDFRSLLDQKFILLSPFCGSIECEDQIKKESMREEENDPRAPAMGAKTLCIPFEQITYGCFYGLSVVTDLQSMFYYIIINMLKMNTTSEDSDFDEEAHTRLLNTINNLGNNAKKGPLIRKCPKKVQVKELVDLIRSTKNVDDVKKKLIKRKKKQGKAAEKDEPKTLQAPSHRLLRERIESSIAYSDIRKDLEEWAPIVKKNRLAEQLVFPLTESPPVHRIASDLVLFFKPRTPMEIELAKLLKTSNNNLRDGEEYTEAELELIRAMSLKKAKAKWIQLKKMRALVGYREAKLKRQAKIKSKSYHRHMKRQKRKQMIKEFEEMMMKNPEAAKEKLEEIDRQRILERATLKHRNGGKGIQQLSRYANKNKDFKKIYEEQIRLGRELVEKHGREKDSDSNSEAENTSSIKLNTVKMLENAAETLEKEEHQKSSIKPELKAKLHEMRERERETLRKSALRATDTNFISHRKHELSTDAVDESRVCNEKAVEMEWSSKEAISSEEQSNKVQHQRGISENSGQDDAEKKTDEHSKKDYKKLKKKSSKKMKNKKESKDVKDVDIDQLFDKAEKELTEYALKKCELLKLEEKNKCSRNLLPSDTEPTVIPRQKEKEIAAKTEEEVTDISLDPRHFLQIETMALPQVSADFVEILEEQAENQEEIIAKAFEDVDVIGDFEADKETVEAAENPKDTDLTLQGWGSWTGPGIIDRKKNRFVIKAPKKKRKDAGKTGLIISEAVDPSIEKFQLKSVPFPYTTVEDYEAVVRQPLGKEWNPQRVHMKLIQPQIIVKARLLTFLFLLCFSTYCDVFFQAGKIIKPLDKSVLEDESDEEK</sequence>
<keyword evidence="2" id="KW-0436">Ligase</keyword>
<keyword evidence="12" id="KW-1185">Reference proteome</keyword>
<dbReference type="SMART" id="SM00946">
    <property type="entry name" value="ProRS-C_1"/>
    <property type="match status" value="1"/>
</dbReference>
<dbReference type="GO" id="GO:0017101">
    <property type="term" value="C:aminoacyl-tRNA synthetase multienzyme complex"/>
    <property type="evidence" value="ECO:0007669"/>
    <property type="project" value="TreeGrafter"/>
</dbReference>
<feature type="compositionally biased region" description="Basic residues" evidence="9">
    <location>
        <begin position="994"/>
        <end position="1009"/>
    </location>
</feature>
<evidence type="ECO:0000256" key="9">
    <source>
        <dbReference type="SAM" id="MobiDB-lite"/>
    </source>
</evidence>
<dbReference type="SUPFAM" id="SSF52954">
    <property type="entry name" value="Class II aaRS ABD-related"/>
    <property type="match status" value="1"/>
</dbReference>
<dbReference type="PROSITE" id="PS50862">
    <property type="entry name" value="AA_TRNA_LIGASE_II"/>
    <property type="match status" value="1"/>
</dbReference>
<dbReference type="NCBIfam" id="TIGR00408">
    <property type="entry name" value="proS_fam_I"/>
    <property type="match status" value="1"/>
</dbReference>
<dbReference type="InterPro" id="IPR004154">
    <property type="entry name" value="Anticodon-bd"/>
</dbReference>
<dbReference type="InterPro" id="IPR016061">
    <property type="entry name" value="Pro-tRNA_ligase_II_C"/>
</dbReference>
<evidence type="ECO:0000256" key="7">
    <source>
        <dbReference type="ARBA" id="ARBA00029731"/>
    </source>
</evidence>
<protein>
    <recommendedName>
        <fullName evidence="1">proline--tRNA ligase</fullName>
        <ecNumber evidence="1">6.1.1.15</ecNumber>
    </recommendedName>
    <alternativeName>
        <fullName evidence="7">Prolyl-tRNA synthetase</fullName>
    </alternativeName>
</protein>
<dbReference type="HAMAP" id="MF_01571">
    <property type="entry name" value="Pro_tRNA_synth_type3"/>
    <property type="match status" value="1"/>
</dbReference>
<dbReference type="FunFam" id="3.30.930.10:FF:000007">
    <property type="entry name" value="Bifunctional glutamate/proline--tRNA ligase"/>
    <property type="match status" value="1"/>
</dbReference>
<evidence type="ECO:0000313" key="11">
    <source>
        <dbReference type="EMBL" id="VBB29905.1"/>
    </source>
</evidence>
<dbReference type="SUPFAM" id="SSF55681">
    <property type="entry name" value="Class II aaRS and biotin synthetases"/>
    <property type="match status" value="1"/>
</dbReference>
<evidence type="ECO:0000313" key="12">
    <source>
        <dbReference type="Proteomes" id="UP000276991"/>
    </source>
</evidence>
<dbReference type="Pfam" id="PF09180">
    <property type="entry name" value="ProRS-C_1"/>
    <property type="match status" value="1"/>
</dbReference>
<evidence type="ECO:0000256" key="2">
    <source>
        <dbReference type="ARBA" id="ARBA00022598"/>
    </source>
</evidence>
<dbReference type="InterPro" id="IPR002316">
    <property type="entry name" value="Pro-tRNA-ligase_IIa"/>
</dbReference>
<organism evidence="11 12">
    <name type="scientific">Acanthocheilonema viteae</name>
    <name type="common">Filarial nematode worm</name>
    <name type="synonym">Dipetalonema viteae</name>
    <dbReference type="NCBI Taxonomy" id="6277"/>
    <lineage>
        <taxon>Eukaryota</taxon>
        <taxon>Metazoa</taxon>
        <taxon>Ecdysozoa</taxon>
        <taxon>Nematoda</taxon>
        <taxon>Chromadorea</taxon>
        <taxon>Rhabditida</taxon>
        <taxon>Spirurina</taxon>
        <taxon>Spiruromorpha</taxon>
        <taxon>Filarioidea</taxon>
        <taxon>Onchocercidae</taxon>
        <taxon>Acanthocheilonema</taxon>
    </lineage>
</organism>
<feature type="compositionally biased region" description="Basic and acidic residues" evidence="9">
    <location>
        <begin position="884"/>
        <end position="915"/>
    </location>
</feature>
<dbReference type="GO" id="GO:0005737">
    <property type="term" value="C:cytoplasm"/>
    <property type="evidence" value="ECO:0007669"/>
    <property type="project" value="InterPro"/>
</dbReference>
<dbReference type="EC" id="6.1.1.15" evidence="1"/>
<dbReference type="GO" id="GO:0006433">
    <property type="term" value="P:prolyl-tRNA aminoacylation"/>
    <property type="evidence" value="ECO:0007669"/>
    <property type="project" value="InterPro"/>
</dbReference>
<feature type="region of interest" description="Disordered" evidence="9">
    <location>
        <begin position="1053"/>
        <end position="1079"/>
    </location>
</feature>
<dbReference type="STRING" id="6277.A0A498SIX4"/>
<reference evidence="11 12" key="1">
    <citation type="submission" date="2018-08" db="EMBL/GenBank/DDBJ databases">
        <authorList>
            <person name="Laetsch R D."/>
            <person name="Stevens L."/>
            <person name="Kumar S."/>
            <person name="Blaxter L. M."/>
        </authorList>
    </citation>
    <scope>NUCLEOTIDE SEQUENCE [LARGE SCALE GENOMIC DNA]</scope>
</reference>
<dbReference type="Proteomes" id="UP000276991">
    <property type="component" value="Unassembled WGS sequence"/>
</dbReference>
<dbReference type="SUPFAM" id="SSF64586">
    <property type="entry name" value="C-terminal domain of ProRS"/>
    <property type="match status" value="1"/>
</dbReference>
<dbReference type="Pfam" id="PF03129">
    <property type="entry name" value="HGTP_anticodon"/>
    <property type="match status" value="1"/>
</dbReference>
<comment type="catalytic activity">
    <reaction evidence="8">
        <text>tRNA(Pro) + L-proline + ATP = L-prolyl-tRNA(Pro) + AMP + diphosphate</text>
        <dbReference type="Rhea" id="RHEA:14305"/>
        <dbReference type="Rhea" id="RHEA-COMP:9700"/>
        <dbReference type="Rhea" id="RHEA-COMP:9702"/>
        <dbReference type="ChEBI" id="CHEBI:30616"/>
        <dbReference type="ChEBI" id="CHEBI:33019"/>
        <dbReference type="ChEBI" id="CHEBI:60039"/>
        <dbReference type="ChEBI" id="CHEBI:78442"/>
        <dbReference type="ChEBI" id="CHEBI:78532"/>
        <dbReference type="ChEBI" id="CHEBI:456215"/>
        <dbReference type="EC" id="6.1.1.15"/>
    </reaction>
</comment>
<keyword evidence="6" id="KW-0030">Aminoacyl-tRNA synthetase</keyword>
<dbReference type="Gene3D" id="3.30.930.10">
    <property type="entry name" value="Bira Bifunctional Protein, Domain 2"/>
    <property type="match status" value="1"/>
</dbReference>
<dbReference type="FunFam" id="3.40.50.800:FF:000005">
    <property type="entry name" value="bifunctional glutamate/proline--tRNA ligase"/>
    <property type="match status" value="1"/>
</dbReference>
<feature type="domain" description="Aminoacyl-transfer RNA synthetases class-II family profile" evidence="10">
    <location>
        <begin position="83"/>
        <end position="333"/>
    </location>
</feature>
<evidence type="ECO:0000256" key="4">
    <source>
        <dbReference type="ARBA" id="ARBA00022840"/>
    </source>
</evidence>
<dbReference type="PANTHER" id="PTHR43382">
    <property type="entry name" value="PROLYL-TRNA SYNTHETASE"/>
    <property type="match status" value="1"/>
</dbReference>
<evidence type="ECO:0000256" key="1">
    <source>
        <dbReference type="ARBA" id="ARBA00012831"/>
    </source>
</evidence>
<feature type="compositionally biased region" description="Basic and acidic residues" evidence="9">
    <location>
        <begin position="1067"/>
        <end position="1079"/>
    </location>
</feature>
<dbReference type="Pfam" id="PF00587">
    <property type="entry name" value="tRNA-synt_2b"/>
    <property type="match status" value="1"/>
</dbReference>
<dbReference type="PRINTS" id="PR01046">
    <property type="entry name" value="TRNASYNTHPRO"/>
</dbReference>
<dbReference type="Gene3D" id="3.40.50.800">
    <property type="entry name" value="Anticodon-binding domain"/>
    <property type="match status" value="1"/>
</dbReference>
<dbReference type="OrthoDB" id="1350766at2759"/>
<dbReference type="InterPro" id="IPR017449">
    <property type="entry name" value="Pro-tRNA_synth_II"/>
</dbReference>
<feature type="region of interest" description="Disordered" evidence="9">
    <location>
        <begin position="851"/>
        <end position="916"/>
    </location>
</feature>
<dbReference type="InterPro" id="IPR045864">
    <property type="entry name" value="aa-tRNA-synth_II/BPL/LPL"/>
</dbReference>
<dbReference type="PANTHER" id="PTHR43382:SF2">
    <property type="entry name" value="BIFUNCTIONAL GLUTAMATE_PROLINE--TRNA LIGASE"/>
    <property type="match status" value="1"/>
</dbReference>
<evidence type="ECO:0000256" key="5">
    <source>
        <dbReference type="ARBA" id="ARBA00022917"/>
    </source>
</evidence>
<keyword evidence="5" id="KW-0648">Protein biosynthesis</keyword>
<dbReference type="GO" id="GO:0004827">
    <property type="term" value="F:proline-tRNA ligase activity"/>
    <property type="evidence" value="ECO:0007669"/>
    <property type="project" value="UniProtKB-EC"/>
</dbReference>
<evidence type="ECO:0000256" key="8">
    <source>
        <dbReference type="ARBA" id="ARBA00047671"/>
    </source>
</evidence>
<dbReference type="InterPro" id="IPR002314">
    <property type="entry name" value="aa-tRNA-synt_IIb"/>
</dbReference>
<name>A0A498SIX4_ACAVI</name>
<dbReference type="InterPro" id="IPR004499">
    <property type="entry name" value="Pro-tRNA-ligase_IIa_arc-type"/>
</dbReference>
<dbReference type="InterPro" id="IPR033721">
    <property type="entry name" value="ProRS_core_arch_euk"/>
</dbReference>
<dbReference type="Gene3D" id="3.30.110.30">
    <property type="entry name" value="C-terminal domain of ProRS"/>
    <property type="match status" value="1"/>
</dbReference>
<keyword evidence="3" id="KW-0547">Nucleotide-binding</keyword>
<keyword evidence="4" id="KW-0067">ATP-binding</keyword>
<evidence type="ECO:0000259" key="10">
    <source>
        <dbReference type="PROSITE" id="PS50862"/>
    </source>
</evidence>
<evidence type="ECO:0000256" key="3">
    <source>
        <dbReference type="ARBA" id="ARBA00022741"/>
    </source>
</evidence>
<feature type="region of interest" description="Disordered" evidence="9">
    <location>
        <begin position="615"/>
        <end position="635"/>
    </location>
</feature>
<dbReference type="InterPro" id="IPR036621">
    <property type="entry name" value="Anticodon-bd_dom_sf"/>
</dbReference>
<feature type="compositionally biased region" description="Polar residues" evidence="9">
    <location>
        <begin position="861"/>
        <end position="872"/>
    </location>
</feature>
<evidence type="ECO:0000256" key="6">
    <source>
        <dbReference type="ARBA" id="ARBA00023146"/>
    </source>
</evidence>
<dbReference type="Pfam" id="PF04615">
    <property type="entry name" value="Utp14"/>
    <property type="match status" value="1"/>
</dbReference>
<feature type="compositionally biased region" description="Basic and acidic residues" evidence="9">
    <location>
        <begin position="983"/>
        <end position="993"/>
    </location>
</feature>
<dbReference type="CDD" id="cd00862">
    <property type="entry name" value="ProRS_anticodon_zinc"/>
    <property type="match status" value="1"/>
</dbReference>
<feature type="compositionally biased region" description="Polar residues" evidence="9">
    <location>
        <begin position="958"/>
        <end position="981"/>
    </location>
</feature>
<proteinExistence type="inferred from homology"/>
<dbReference type="GO" id="GO:0005524">
    <property type="term" value="F:ATP binding"/>
    <property type="evidence" value="ECO:0007669"/>
    <property type="project" value="UniProtKB-KW"/>
</dbReference>